<dbReference type="RefSeq" id="WP_066085728.1">
    <property type="nucleotide sequence ID" value="NZ_CP017476.1"/>
</dbReference>
<dbReference type="Proteomes" id="UP000185680">
    <property type="component" value="Chromosome"/>
</dbReference>
<feature type="region of interest" description="Disordered" evidence="1">
    <location>
        <begin position="1"/>
        <end position="27"/>
    </location>
</feature>
<evidence type="ECO:0000256" key="2">
    <source>
        <dbReference type="SAM" id="SignalP"/>
    </source>
</evidence>
<proteinExistence type="predicted"/>
<evidence type="ECO:0000313" key="3">
    <source>
        <dbReference type="EMBL" id="AOW14387.1"/>
    </source>
</evidence>
<dbReference type="STRING" id="1763535.LPB072_17650"/>
<reference evidence="4 5" key="1">
    <citation type="submission" date="2016-02" db="EMBL/GenBank/DDBJ databases">
        <title>Draft genome sequence of Hydrogenophaga sp. LPB0072.</title>
        <authorList>
            <person name="Shin S.-K."/>
            <person name="Yi H."/>
        </authorList>
    </citation>
    <scope>NUCLEOTIDE SEQUENCE [LARGE SCALE GENOMIC DNA]</scope>
    <source>
        <strain evidence="4 5">LPB0072</strain>
    </source>
</reference>
<keyword evidence="2" id="KW-0732">Signal</keyword>
<evidence type="ECO:0000313" key="6">
    <source>
        <dbReference type="Proteomes" id="UP000185680"/>
    </source>
</evidence>
<dbReference type="AlphaFoldDB" id="A0A162PBU5"/>
<feature type="chain" id="PRO_5044549354" evidence="2">
    <location>
        <begin position="48"/>
        <end position="281"/>
    </location>
</feature>
<gene>
    <name evidence="3" type="ORF">LPB072_17650</name>
    <name evidence="4" type="ORF">LPB72_03385</name>
</gene>
<sequence length="281" mass="31074">MNSNPLPAPDHGASSMPSKTHPSRQRKLMKKALPGLLLCLCGPAAWAQTNSSGSGDSAKAFVNFNNSPPRKYQRCTGSTKAFYESEPGAEKSRLSARACRKFLTHLGFVLNSLPAHARGAYRDTNFFLMLGETSTQGGHKSGMRFVTRGSRLAEKGYDPRWEDGIVVYSTTNLMYLSELWTRKAILHEMAHAWHLRNWPVKHPPLMSAWQKTRAAGLYLNVQDLAGKSIPKAYATVNQLEYFAELSAAYFVGINYQPFDRAGLAAYDPVGSAAVEAMWGLR</sequence>
<dbReference type="SUPFAM" id="SSF55486">
    <property type="entry name" value="Metalloproteases ('zincins'), catalytic domain"/>
    <property type="match status" value="1"/>
</dbReference>
<evidence type="ECO:0000313" key="4">
    <source>
        <dbReference type="EMBL" id="OAD43588.1"/>
    </source>
</evidence>
<feature type="signal peptide" evidence="2">
    <location>
        <begin position="1"/>
        <end position="47"/>
    </location>
</feature>
<organism evidence="3 6">
    <name type="scientific">Hydrogenophaga crassostreae</name>
    <dbReference type="NCBI Taxonomy" id="1763535"/>
    <lineage>
        <taxon>Bacteria</taxon>
        <taxon>Pseudomonadati</taxon>
        <taxon>Pseudomonadota</taxon>
        <taxon>Betaproteobacteria</taxon>
        <taxon>Burkholderiales</taxon>
        <taxon>Comamonadaceae</taxon>
        <taxon>Hydrogenophaga</taxon>
    </lineage>
</organism>
<dbReference type="OrthoDB" id="5702724at2"/>
<reference evidence="3 6" key="2">
    <citation type="submission" date="2016-10" db="EMBL/GenBank/DDBJ databases">
        <title>Hydorgenophaga sp. LPB0072 isolated from gastropod.</title>
        <authorList>
            <person name="Kim E."/>
            <person name="Yi H."/>
        </authorList>
    </citation>
    <scope>NUCLEOTIDE SEQUENCE [LARGE SCALE GENOMIC DNA]</scope>
    <source>
        <strain evidence="3 6">LPB0072</strain>
    </source>
</reference>
<accession>A0A162PBU5</accession>
<keyword evidence="5" id="KW-1185">Reference proteome</keyword>
<name>A0A162PBU5_9BURK</name>
<dbReference type="KEGG" id="hyl:LPB072_17650"/>
<evidence type="ECO:0000256" key="1">
    <source>
        <dbReference type="SAM" id="MobiDB-lite"/>
    </source>
</evidence>
<evidence type="ECO:0000313" key="5">
    <source>
        <dbReference type="Proteomes" id="UP000185657"/>
    </source>
</evidence>
<dbReference type="Proteomes" id="UP000185657">
    <property type="component" value="Unassembled WGS sequence"/>
</dbReference>
<dbReference type="EMBL" id="LVWD01000003">
    <property type="protein sequence ID" value="OAD43588.1"/>
    <property type="molecule type" value="Genomic_DNA"/>
</dbReference>
<protein>
    <submittedName>
        <fullName evidence="3">Uncharacterized protein</fullName>
    </submittedName>
</protein>
<dbReference type="EMBL" id="CP017476">
    <property type="protein sequence ID" value="AOW14387.1"/>
    <property type="molecule type" value="Genomic_DNA"/>
</dbReference>